<feature type="transmembrane region" description="Helical" evidence="2">
    <location>
        <begin position="172"/>
        <end position="195"/>
    </location>
</feature>
<keyword evidence="2" id="KW-0812">Transmembrane</keyword>
<feature type="transmembrane region" description="Helical" evidence="2">
    <location>
        <begin position="139"/>
        <end position="160"/>
    </location>
</feature>
<evidence type="ECO:0000256" key="2">
    <source>
        <dbReference type="SAM" id="Phobius"/>
    </source>
</evidence>
<evidence type="ECO:0000313" key="4">
    <source>
        <dbReference type="EMBL" id="XDS48726.1"/>
    </source>
</evidence>
<reference evidence="4" key="1">
    <citation type="submission" date="2023-07" db="EMBL/GenBank/DDBJ databases">
        <title>Bifidobacterium aquikefiriaerophilum sp. nov. and Bifidobacterium eccum sp. nov., isolated from water kefir.</title>
        <authorList>
            <person name="Breselge S."/>
            <person name="Bellassi P."/>
            <person name="Barcenilla C."/>
            <person name="Alvarez-Ordonez A."/>
            <person name="Morelli L."/>
            <person name="Cotter P.D."/>
        </authorList>
    </citation>
    <scope>NUCLEOTIDE SEQUENCE</scope>
    <source>
        <strain evidence="4">WK013_4_14</strain>
        <strain evidence="3">WK048_4_13</strain>
    </source>
</reference>
<evidence type="ECO:0000313" key="3">
    <source>
        <dbReference type="EMBL" id="XDS46570.1"/>
    </source>
</evidence>
<name>A0AB39UIA0_9BIFI</name>
<keyword evidence="2" id="KW-1133">Transmembrane helix</keyword>
<feature type="compositionally biased region" description="Basic and acidic residues" evidence="1">
    <location>
        <begin position="19"/>
        <end position="32"/>
    </location>
</feature>
<protein>
    <submittedName>
        <fullName evidence="4">Uncharacterized protein</fullName>
    </submittedName>
</protein>
<dbReference type="RefSeq" id="WP_369342770.1">
    <property type="nucleotide sequence ID" value="NZ_CP129675.1"/>
</dbReference>
<accession>A0AB39UIA0</accession>
<sequence length="324" mass="34591">MASDGEKENDLPEYQPDSLNRRRSEAAAEGRKASNRPNAGSAEFNEFEQFDETGYPDSSNAGHPVNDYASYHNNGPRSHESGNRPRYAMKSPRSKAASVSAALGAVSGLVAVICSVIFITRTIAPAALGFSHGIALTAFEWAACVFCALALIFVIVAKVGQRRASAKGRKGTWGIIGIILALLITICGLLIGNLFPEGVVQPSVAESAPAASSKTMRKGIETSVGTCTGGWRSLATSSYPGLTLAELCSNPRMAYVTFENQTMASLERGAVNSKIADLLEEYSDSSKAQGDWRTLNGKTWLVFGEKTNIEKLQKSWGGTIETVE</sequence>
<evidence type="ECO:0000256" key="1">
    <source>
        <dbReference type="SAM" id="MobiDB-lite"/>
    </source>
</evidence>
<dbReference type="AlphaFoldDB" id="A0AB39UIA0"/>
<organism evidence="4">
    <name type="scientific">Bifidobacterium fermentum</name>
    <dbReference type="NCBI Taxonomy" id="3059035"/>
    <lineage>
        <taxon>Bacteria</taxon>
        <taxon>Bacillati</taxon>
        <taxon>Actinomycetota</taxon>
        <taxon>Actinomycetes</taxon>
        <taxon>Bifidobacteriales</taxon>
        <taxon>Bifidobacteriaceae</taxon>
        <taxon>Bifidobacterium</taxon>
    </lineage>
</organism>
<feature type="transmembrane region" description="Helical" evidence="2">
    <location>
        <begin position="96"/>
        <end position="119"/>
    </location>
</feature>
<dbReference type="EMBL" id="CP129675">
    <property type="protein sequence ID" value="XDS46570.1"/>
    <property type="molecule type" value="Genomic_DNA"/>
</dbReference>
<keyword evidence="2" id="KW-0472">Membrane</keyword>
<gene>
    <name evidence="4" type="ORF">QN216_00145</name>
    <name evidence="3" type="ORF">QN217_10705</name>
</gene>
<feature type="compositionally biased region" description="Basic and acidic residues" evidence="1">
    <location>
        <begin position="1"/>
        <end position="10"/>
    </location>
</feature>
<dbReference type="EMBL" id="CP129682">
    <property type="protein sequence ID" value="XDS48726.1"/>
    <property type="molecule type" value="Genomic_DNA"/>
</dbReference>
<feature type="region of interest" description="Disordered" evidence="1">
    <location>
        <begin position="1"/>
        <end position="90"/>
    </location>
</feature>
<proteinExistence type="predicted"/>